<dbReference type="EMBL" id="JADGIZ020000014">
    <property type="protein sequence ID" value="KAL2916760.1"/>
    <property type="molecule type" value="Genomic_DNA"/>
</dbReference>
<feature type="transmembrane region" description="Helical" evidence="1">
    <location>
        <begin position="276"/>
        <end position="295"/>
    </location>
</feature>
<reference evidence="2 3" key="1">
    <citation type="submission" date="2023-09" db="EMBL/GenBank/DDBJ databases">
        <title>Pangenome analysis of Batrachochytrium dendrobatidis and related Chytrids.</title>
        <authorList>
            <person name="Yacoub M.N."/>
            <person name="Stajich J.E."/>
            <person name="James T.Y."/>
        </authorList>
    </citation>
    <scope>NUCLEOTIDE SEQUENCE [LARGE SCALE GENOMIC DNA]</scope>
    <source>
        <strain evidence="2 3">JEL0888</strain>
    </source>
</reference>
<feature type="transmembrane region" description="Helical" evidence="1">
    <location>
        <begin position="6"/>
        <end position="29"/>
    </location>
</feature>
<dbReference type="PANTHER" id="PTHR37330:SF1">
    <property type="entry name" value="CONSERVED TRANSMEMBRANE PROTEIN-RELATED"/>
    <property type="match status" value="1"/>
</dbReference>
<sequence>MRYNWLQIIAFGLLVVILAVLVPVTTVLNNRESDRKLDRPVTTNVSPFDITVTNGVSSFNGLVLLGNVSSIDPTAPSVKVHFSAVPVGTMSTASKNDDTGYNLLKESLRLMAGGQEFNLKGGAVVPAFDVVVQIAEGGTNRYPFDSYTTLMDVALYRGTSMNESVPLAIALVGAVQSWAVRIEAADLQELAGLVFFNLSLSRSWTTVLFSMLIIVTMWALSFCVFTLAVTLILRDRAVEPGTIAIAVALLFALPRLRDSQPNAPVVGGSSDVAGFLWNMPLAAVSCILLIGNYIVKYKREKRLPKAPVEPTTPSVVVASPR</sequence>
<proteinExistence type="predicted"/>
<dbReference type="Proteomes" id="UP001527925">
    <property type="component" value="Unassembled WGS sequence"/>
</dbReference>
<accession>A0ABR4NB43</accession>
<evidence type="ECO:0000313" key="2">
    <source>
        <dbReference type="EMBL" id="KAL2916760.1"/>
    </source>
</evidence>
<protein>
    <recommendedName>
        <fullName evidence="4">DUF4436 domain-containing protein</fullName>
    </recommendedName>
</protein>
<keyword evidence="1" id="KW-0812">Transmembrane</keyword>
<evidence type="ECO:0008006" key="4">
    <source>
        <dbReference type="Google" id="ProtNLM"/>
    </source>
</evidence>
<feature type="transmembrane region" description="Helical" evidence="1">
    <location>
        <begin position="240"/>
        <end position="256"/>
    </location>
</feature>
<keyword evidence="1" id="KW-0472">Membrane</keyword>
<evidence type="ECO:0000256" key="1">
    <source>
        <dbReference type="SAM" id="Phobius"/>
    </source>
</evidence>
<keyword evidence="1" id="KW-1133">Transmembrane helix</keyword>
<name>A0ABR4NB43_9FUNG</name>
<dbReference type="Pfam" id="PF14494">
    <property type="entry name" value="DUF4436"/>
    <property type="match status" value="1"/>
</dbReference>
<organism evidence="2 3">
    <name type="scientific">Polyrhizophydium stewartii</name>
    <dbReference type="NCBI Taxonomy" id="2732419"/>
    <lineage>
        <taxon>Eukaryota</taxon>
        <taxon>Fungi</taxon>
        <taxon>Fungi incertae sedis</taxon>
        <taxon>Chytridiomycota</taxon>
        <taxon>Chytridiomycota incertae sedis</taxon>
        <taxon>Chytridiomycetes</taxon>
        <taxon>Rhizophydiales</taxon>
        <taxon>Rhizophydiales incertae sedis</taxon>
        <taxon>Polyrhizophydium</taxon>
    </lineage>
</organism>
<keyword evidence="3" id="KW-1185">Reference proteome</keyword>
<comment type="caution">
    <text evidence="2">The sequence shown here is derived from an EMBL/GenBank/DDBJ whole genome shotgun (WGS) entry which is preliminary data.</text>
</comment>
<dbReference type="PANTHER" id="PTHR37330">
    <property type="entry name" value="CONSERVED TRANSMEMBRANE PROTEIN-RELATED"/>
    <property type="match status" value="1"/>
</dbReference>
<dbReference type="InterPro" id="IPR027948">
    <property type="entry name" value="DUF4436"/>
</dbReference>
<evidence type="ECO:0000313" key="3">
    <source>
        <dbReference type="Proteomes" id="UP001527925"/>
    </source>
</evidence>
<gene>
    <name evidence="2" type="ORF">HK105_203539</name>
</gene>
<feature type="transmembrane region" description="Helical" evidence="1">
    <location>
        <begin position="204"/>
        <end position="233"/>
    </location>
</feature>